<dbReference type="AlphaFoldDB" id="A0A268EKM8"/>
<proteinExistence type="predicted"/>
<name>A0A268EKM8_9BACL</name>
<dbReference type="RefSeq" id="WP_095267067.1">
    <property type="nucleotide sequence ID" value="NZ_NPBY01000063.1"/>
</dbReference>
<protein>
    <recommendedName>
        <fullName evidence="3">DUF2612 domain-containing protein</fullName>
    </recommendedName>
</protein>
<evidence type="ECO:0000313" key="2">
    <source>
        <dbReference type="Proteomes" id="UP000215596"/>
    </source>
</evidence>
<reference evidence="1 2" key="1">
    <citation type="submission" date="2017-07" db="EMBL/GenBank/DDBJ databases">
        <title>Isolation and whole genome analysis of endospore-forming bacteria from heroin.</title>
        <authorList>
            <person name="Kalinowski J."/>
            <person name="Ahrens B."/>
            <person name="Al-Dilaimi A."/>
            <person name="Winkler A."/>
            <person name="Wibberg D."/>
            <person name="Schleenbecker U."/>
            <person name="Ruckert C."/>
            <person name="Wolfel R."/>
            <person name="Grass G."/>
        </authorList>
    </citation>
    <scope>NUCLEOTIDE SEQUENCE [LARGE SCALE GENOMIC DNA]</scope>
    <source>
        <strain evidence="1 2">7537-G1</strain>
    </source>
</reference>
<dbReference type="Proteomes" id="UP000215596">
    <property type="component" value="Unassembled WGS sequence"/>
</dbReference>
<evidence type="ECO:0000313" key="1">
    <source>
        <dbReference type="EMBL" id="PAD73662.1"/>
    </source>
</evidence>
<sequence>MFSLKDMMRRFADAYNKDPQSNLGKLIGILYGQLRQVNDTLERVRDWRSIDEAQGTTLDRIGENIVQTRGASTDEVYRVLLKSKIARNLSKTDVNTIIQVLSLALDCPYSDIRIVPKFNDPAEPEPAAISLIKVPTKRLNEVGMSPLQFGQIIQKTVAAGVRVAQIELTGTFQFSSQYDQLETGPTGFADEEMTTGGTLGEVYVPGDDYPLPI</sequence>
<accession>A0A268EKM8</accession>
<organism evidence="1 2">
    <name type="scientific">Paenibacillus campinasensis</name>
    <dbReference type="NCBI Taxonomy" id="66347"/>
    <lineage>
        <taxon>Bacteria</taxon>
        <taxon>Bacillati</taxon>
        <taxon>Bacillota</taxon>
        <taxon>Bacilli</taxon>
        <taxon>Bacillales</taxon>
        <taxon>Paenibacillaceae</taxon>
        <taxon>Paenibacillus</taxon>
    </lineage>
</organism>
<dbReference type="OrthoDB" id="2087266at2"/>
<dbReference type="EMBL" id="NPBY01000063">
    <property type="protein sequence ID" value="PAD73662.1"/>
    <property type="molecule type" value="Genomic_DNA"/>
</dbReference>
<evidence type="ECO:0008006" key="3">
    <source>
        <dbReference type="Google" id="ProtNLM"/>
    </source>
</evidence>
<comment type="caution">
    <text evidence="1">The sequence shown here is derived from an EMBL/GenBank/DDBJ whole genome shotgun (WGS) entry which is preliminary data.</text>
</comment>
<gene>
    <name evidence="1" type="ORF">CHH67_19695</name>
</gene>